<reference evidence="1" key="1">
    <citation type="submission" date="2021-01" db="EMBL/GenBank/DDBJ databases">
        <authorList>
            <consortium name="Genoscope - CEA"/>
            <person name="William W."/>
        </authorList>
    </citation>
    <scope>NUCLEOTIDE SEQUENCE</scope>
</reference>
<organism evidence="1 2">
    <name type="scientific">Paramecium primaurelia</name>
    <dbReference type="NCBI Taxonomy" id="5886"/>
    <lineage>
        <taxon>Eukaryota</taxon>
        <taxon>Sar</taxon>
        <taxon>Alveolata</taxon>
        <taxon>Ciliophora</taxon>
        <taxon>Intramacronucleata</taxon>
        <taxon>Oligohymenophorea</taxon>
        <taxon>Peniculida</taxon>
        <taxon>Parameciidae</taxon>
        <taxon>Paramecium</taxon>
    </lineage>
</organism>
<proteinExistence type="predicted"/>
<evidence type="ECO:0000313" key="2">
    <source>
        <dbReference type="Proteomes" id="UP000688137"/>
    </source>
</evidence>
<sequence>MSFEPYQETKKNIKVAPIKIVQNKNEMNVSQNQISTYPQLNLEFPFHNRCTNYKQFAPAVTIPLSFLQQLIQQAQSNKILNQLIEPKIPFVKQEQSQAVNNLITQIQYQKLENIKQQDEDTQIKMYLIKSQMKFIIEDFVSKERVQLYFAENENLLPHFLKWIKSIELKGLEEMLILCYTNPSNTKKIQDIFKQLFQTLSIEYYQNHAYAQILRSNLQDKIRYLSAIGDILNKIIKPQDYFYFNNA</sequence>
<dbReference type="OMA" id="FHNRCAN"/>
<name>A0A8S1LWK5_PARPR</name>
<dbReference type="Proteomes" id="UP000688137">
    <property type="component" value="Unassembled WGS sequence"/>
</dbReference>
<comment type="caution">
    <text evidence="1">The sequence shown here is derived from an EMBL/GenBank/DDBJ whole genome shotgun (WGS) entry which is preliminary data.</text>
</comment>
<gene>
    <name evidence="1" type="ORF">PPRIM_AZ9-3.1.T0450176</name>
</gene>
<dbReference type="EMBL" id="CAJJDM010000045">
    <property type="protein sequence ID" value="CAD8070335.1"/>
    <property type="molecule type" value="Genomic_DNA"/>
</dbReference>
<accession>A0A8S1LWK5</accession>
<keyword evidence="2" id="KW-1185">Reference proteome</keyword>
<evidence type="ECO:0000313" key="1">
    <source>
        <dbReference type="EMBL" id="CAD8070335.1"/>
    </source>
</evidence>
<protein>
    <submittedName>
        <fullName evidence="1">Uncharacterized protein</fullName>
    </submittedName>
</protein>
<dbReference type="AlphaFoldDB" id="A0A8S1LWK5"/>